<evidence type="ECO:0000313" key="2">
    <source>
        <dbReference type="EMBL" id="KXT15003.1"/>
    </source>
</evidence>
<evidence type="ECO:0000313" key="3">
    <source>
        <dbReference type="Proteomes" id="UP000073492"/>
    </source>
</evidence>
<dbReference type="Pfam" id="PF12720">
    <property type="entry name" value="DUF3807"/>
    <property type="match status" value="1"/>
</dbReference>
<organism evidence="2 3">
    <name type="scientific">Pseudocercospora musae</name>
    <dbReference type="NCBI Taxonomy" id="113226"/>
    <lineage>
        <taxon>Eukaryota</taxon>
        <taxon>Fungi</taxon>
        <taxon>Dikarya</taxon>
        <taxon>Ascomycota</taxon>
        <taxon>Pezizomycotina</taxon>
        <taxon>Dothideomycetes</taxon>
        <taxon>Dothideomycetidae</taxon>
        <taxon>Mycosphaerellales</taxon>
        <taxon>Mycosphaerellaceae</taxon>
        <taxon>Pseudocercospora</taxon>
    </lineage>
</organism>
<dbReference type="EMBL" id="LFZO01000069">
    <property type="protein sequence ID" value="KXT15003.1"/>
    <property type="molecule type" value="Genomic_DNA"/>
</dbReference>
<protein>
    <submittedName>
        <fullName evidence="2">Uncharacterized protein</fullName>
    </submittedName>
</protein>
<feature type="compositionally biased region" description="Basic and acidic residues" evidence="1">
    <location>
        <begin position="211"/>
        <end position="221"/>
    </location>
</feature>
<dbReference type="InterPro" id="IPR024526">
    <property type="entry name" value="DUF3807"/>
</dbReference>
<dbReference type="PANTHER" id="PTHR40642">
    <property type="entry name" value="YALI0F31295P"/>
    <property type="match status" value="1"/>
</dbReference>
<feature type="compositionally biased region" description="Basic residues" evidence="1">
    <location>
        <begin position="15"/>
        <end position="41"/>
    </location>
</feature>
<name>A0A139IJS3_9PEZI</name>
<dbReference type="OrthoDB" id="5422320at2759"/>
<feature type="region of interest" description="Disordered" evidence="1">
    <location>
        <begin position="120"/>
        <end position="152"/>
    </location>
</feature>
<feature type="region of interest" description="Disordered" evidence="1">
    <location>
        <begin position="1"/>
        <end position="42"/>
    </location>
</feature>
<keyword evidence="3" id="KW-1185">Reference proteome</keyword>
<dbReference type="PANTHER" id="PTHR40642:SF1">
    <property type="entry name" value="YALI0F31295P"/>
    <property type="match status" value="1"/>
</dbReference>
<gene>
    <name evidence="2" type="ORF">AC579_7749</name>
</gene>
<evidence type="ECO:0000256" key="1">
    <source>
        <dbReference type="SAM" id="MobiDB-lite"/>
    </source>
</evidence>
<feature type="compositionally biased region" description="Acidic residues" evidence="1">
    <location>
        <begin position="237"/>
        <end position="247"/>
    </location>
</feature>
<sequence length="247" mass="28296">MSESSARGRQSKTAAAKHQKQKQRKKNAKSRAAKAKTKAAAKARDEYYASLPQISEDHLLRFQFAHFGDDTKPDNWFVSRQAALSFDDDHALGYYEDGVKRTLTDEQIAMFRRTELWHMKHRQEQRQEDAQGNATDAHEPEPGRAASEASQVSSLEDELLAYATVKQLKSPSVELKLPQPSHASRSHSNSGSRRGRPVQQNIPYDQRNKRKWEGYINDEHPIQGSLTHRRVARELDDQQTEPVEMDY</sequence>
<reference evidence="2 3" key="1">
    <citation type="submission" date="2015-07" db="EMBL/GenBank/DDBJ databases">
        <title>Comparative genomics of the Sigatoka disease complex on banana suggests a link between parallel evolutionary changes in Pseudocercospora fijiensis and Pseudocercospora eumusae and increased virulence on the banana host.</title>
        <authorList>
            <person name="Chang T.-C."/>
            <person name="Salvucci A."/>
            <person name="Crous P.W."/>
            <person name="Stergiopoulos I."/>
        </authorList>
    </citation>
    <scope>NUCLEOTIDE SEQUENCE [LARGE SCALE GENOMIC DNA]</scope>
    <source>
        <strain evidence="2 3">CBS 116634</strain>
    </source>
</reference>
<accession>A0A139IJS3</accession>
<feature type="compositionally biased region" description="Basic and acidic residues" evidence="1">
    <location>
        <begin position="120"/>
        <end position="129"/>
    </location>
</feature>
<feature type="region of interest" description="Disordered" evidence="1">
    <location>
        <begin position="170"/>
        <end position="247"/>
    </location>
</feature>
<proteinExistence type="predicted"/>
<feature type="compositionally biased region" description="Low complexity" evidence="1">
    <location>
        <begin position="181"/>
        <end position="192"/>
    </location>
</feature>
<dbReference type="Proteomes" id="UP000073492">
    <property type="component" value="Unassembled WGS sequence"/>
</dbReference>
<dbReference type="STRING" id="113226.A0A139IJS3"/>
<dbReference type="AlphaFoldDB" id="A0A139IJS3"/>
<comment type="caution">
    <text evidence="2">The sequence shown here is derived from an EMBL/GenBank/DDBJ whole genome shotgun (WGS) entry which is preliminary data.</text>
</comment>